<evidence type="ECO:0000256" key="1">
    <source>
        <dbReference type="SAM" id="MobiDB-lite"/>
    </source>
</evidence>
<dbReference type="EMBL" id="BGZK01000141">
    <property type="protein sequence ID" value="GBP22556.1"/>
    <property type="molecule type" value="Genomic_DNA"/>
</dbReference>
<sequence length="86" mass="10017">MGQAIVAWNQNVKEKHCVAAGMPKWRTAAPLLGNGGRPWARARYQFIIQSHVANWFEVRGPLNPRQRRRRRPRAVNFSNNKTLPWQ</sequence>
<organism evidence="2 3">
    <name type="scientific">Eumeta variegata</name>
    <name type="common">Bagworm moth</name>
    <name type="synonym">Eumeta japonica</name>
    <dbReference type="NCBI Taxonomy" id="151549"/>
    <lineage>
        <taxon>Eukaryota</taxon>
        <taxon>Metazoa</taxon>
        <taxon>Ecdysozoa</taxon>
        <taxon>Arthropoda</taxon>
        <taxon>Hexapoda</taxon>
        <taxon>Insecta</taxon>
        <taxon>Pterygota</taxon>
        <taxon>Neoptera</taxon>
        <taxon>Endopterygota</taxon>
        <taxon>Lepidoptera</taxon>
        <taxon>Glossata</taxon>
        <taxon>Ditrysia</taxon>
        <taxon>Tineoidea</taxon>
        <taxon>Psychidae</taxon>
        <taxon>Oiketicinae</taxon>
        <taxon>Eumeta</taxon>
    </lineage>
</organism>
<dbReference type="AlphaFoldDB" id="A0A4C1U9I5"/>
<accession>A0A4C1U9I5</accession>
<gene>
    <name evidence="2" type="ORF">EVAR_84796_1</name>
</gene>
<reference evidence="2 3" key="1">
    <citation type="journal article" date="2019" name="Commun. Biol.">
        <title>The bagworm genome reveals a unique fibroin gene that provides high tensile strength.</title>
        <authorList>
            <person name="Kono N."/>
            <person name="Nakamura H."/>
            <person name="Ohtoshi R."/>
            <person name="Tomita M."/>
            <person name="Numata K."/>
            <person name="Arakawa K."/>
        </authorList>
    </citation>
    <scope>NUCLEOTIDE SEQUENCE [LARGE SCALE GENOMIC DNA]</scope>
</reference>
<proteinExistence type="predicted"/>
<name>A0A4C1U9I5_EUMVA</name>
<keyword evidence="3" id="KW-1185">Reference proteome</keyword>
<dbReference type="Proteomes" id="UP000299102">
    <property type="component" value="Unassembled WGS sequence"/>
</dbReference>
<evidence type="ECO:0000313" key="3">
    <source>
        <dbReference type="Proteomes" id="UP000299102"/>
    </source>
</evidence>
<feature type="region of interest" description="Disordered" evidence="1">
    <location>
        <begin position="64"/>
        <end position="86"/>
    </location>
</feature>
<evidence type="ECO:0000313" key="2">
    <source>
        <dbReference type="EMBL" id="GBP22556.1"/>
    </source>
</evidence>
<feature type="compositionally biased region" description="Polar residues" evidence="1">
    <location>
        <begin position="76"/>
        <end position="86"/>
    </location>
</feature>
<protein>
    <submittedName>
        <fullName evidence="2">Uncharacterized protein</fullName>
    </submittedName>
</protein>
<comment type="caution">
    <text evidence="2">The sequence shown here is derived from an EMBL/GenBank/DDBJ whole genome shotgun (WGS) entry which is preliminary data.</text>
</comment>